<evidence type="ECO:0000313" key="2">
    <source>
        <dbReference type="EMBL" id="HFX13683.1"/>
    </source>
</evidence>
<keyword evidence="1" id="KW-0812">Transmembrane</keyword>
<keyword evidence="1" id="KW-1133">Transmembrane helix</keyword>
<comment type="caution">
    <text evidence="2">The sequence shown here is derived from an EMBL/GenBank/DDBJ whole genome shotgun (WGS) entry which is preliminary data.</text>
</comment>
<evidence type="ECO:0000256" key="1">
    <source>
        <dbReference type="SAM" id="Phobius"/>
    </source>
</evidence>
<proteinExistence type="predicted"/>
<protein>
    <submittedName>
        <fullName evidence="2">Uncharacterized protein</fullName>
    </submittedName>
</protein>
<dbReference type="AlphaFoldDB" id="A0A7C3RKZ8"/>
<sequence>MREKVFIKLIILTIFIINILYAQDIKIDFSLGINSEWRIDRFLPLFVEIYNEGNKVKLILEVIYTQGLRYAGYCESTYKKEVEVPPLSQKRFEFLLPPIDFRYPVRARVLKDNKTIKEEKIDFSLERITLPLVLIIGREIPKIDFFKKARIVRVYDEKLLPINYKAYDNYDLIIIDRNLFNSFSNSIKNSLIMAKIFTKRVLFNDEINKLSKSIKPTPYTISIPHNTFLYTPDPSTLQGQMFLYPDRWQILIFLSLYFILIFLWIRFLFQKRYSFISFLFIIIFSSLIGFGINQSFTKDAIAYGEKYLIFLDKNTYVAENLIHISLFSPFKRDITIEYPPNIFLLYNAYYQPQKNKTTLLVDINNQRANLSLERNRIYFLEGISYHFIPIDIKIKELNDRYILEISNNSPINIKDCVFKHGNKENYVGYIPKNAYKEFIIWKSGLKEPSLLNEFIKKYRIIPPIGDKLIIWGRIDEPLNHVKILNIKTQKSIDGIIIIPIEG</sequence>
<organism evidence="2">
    <name type="scientific">Dictyoglomus thermophilum</name>
    <dbReference type="NCBI Taxonomy" id="14"/>
    <lineage>
        <taxon>Bacteria</taxon>
        <taxon>Pseudomonadati</taxon>
        <taxon>Dictyoglomota</taxon>
        <taxon>Dictyoglomia</taxon>
        <taxon>Dictyoglomales</taxon>
        <taxon>Dictyoglomaceae</taxon>
        <taxon>Dictyoglomus</taxon>
    </lineage>
</organism>
<reference evidence="2" key="1">
    <citation type="journal article" date="2020" name="mSystems">
        <title>Genome- and Community-Level Interaction Insights into Carbon Utilization and Element Cycling Functions of Hydrothermarchaeota in Hydrothermal Sediment.</title>
        <authorList>
            <person name="Zhou Z."/>
            <person name="Liu Y."/>
            <person name="Xu W."/>
            <person name="Pan J."/>
            <person name="Luo Z.H."/>
            <person name="Li M."/>
        </authorList>
    </citation>
    <scope>NUCLEOTIDE SEQUENCE [LARGE SCALE GENOMIC DNA]</scope>
    <source>
        <strain evidence="2">SpSt-81</strain>
    </source>
</reference>
<gene>
    <name evidence="2" type="ORF">ENW00_05950</name>
</gene>
<feature type="transmembrane region" description="Helical" evidence="1">
    <location>
        <begin position="275"/>
        <end position="292"/>
    </location>
</feature>
<name>A0A7C3RKZ8_DICTH</name>
<keyword evidence="1" id="KW-0472">Membrane</keyword>
<accession>A0A7C3RKZ8</accession>
<feature type="transmembrane region" description="Helical" evidence="1">
    <location>
        <begin position="248"/>
        <end position="268"/>
    </location>
</feature>
<dbReference type="EMBL" id="DTIN01000020">
    <property type="protein sequence ID" value="HFX13683.1"/>
    <property type="molecule type" value="Genomic_DNA"/>
</dbReference>